<proteinExistence type="predicted"/>
<evidence type="ECO:0000313" key="1">
    <source>
        <dbReference type="EMBL" id="MBB4035909.1"/>
    </source>
</evidence>
<dbReference type="Pfam" id="PF22752">
    <property type="entry name" value="DUF488-N3i"/>
    <property type="match status" value="1"/>
</dbReference>
<gene>
    <name evidence="1" type="ORF">GGR21_001804</name>
</gene>
<dbReference type="AlphaFoldDB" id="A0A840CMI7"/>
<name>A0A840CMI7_9BACT</name>
<reference evidence="1 2" key="1">
    <citation type="submission" date="2020-08" db="EMBL/GenBank/DDBJ databases">
        <title>Genomic Encyclopedia of Type Strains, Phase IV (KMG-IV): sequencing the most valuable type-strain genomes for metagenomic binning, comparative biology and taxonomic classification.</title>
        <authorList>
            <person name="Goeker M."/>
        </authorList>
    </citation>
    <scope>NUCLEOTIDE SEQUENCE [LARGE SCALE GENOMIC DNA]</scope>
    <source>
        <strain evidence="1 2">DSM 104969</strain>
    </source>
</reference>
<protein>
    <submittedName>
        <fullName evidence="1">Uncharacterized protein YeaO (DUF488 family)</fullName>
    </submittedName>
</protein>
<sequence>MTQIKLKRVYGNYSENDGYRVLVDRLWPRGMKKEHLHYDLWAKDITPSPAIRKWFHEDVENRWTGFVELYQKELDESEAVKKFVDLIKDKDIITLLYASKEPEHNHAKILKAYLDKVLKK</sequence>
<dbReference type="EMBL" id="JACIEP010000005">
    <property type="protein sequence ID" value="MBB4035909.1"/>
    <property type="molecule type" value="Genomic_DNA"/>
</dbReference>
<comment type="caution">
    <text evidence="1">The sequence shown here is derived from an EMBL/GenBank/DDBJ whole genome shotgun (WGS) entry which is preliminary data.</text>
</comment>
<keyword evidence="2" id="KW-1185">Reference proteome</keyword>
<dbReference type="Proteomes" id="UP000555103">
    <property type="component" value="Unassembled WGS sequence"/>
</dbReference>
<dbReference type="PANTHER" id="PTHR36849:SF1">
    <property type="entry name" value="CYTOPLASMIC PROTEIN"/>
    <property type="match status" value="1"/>
</dbReference>
<evidence type="ECO:0000313" key="2">
    <source>
        <dbReference type="Proteomes" id="UP000555103"/>
    </source>
</evidence>
<dbReference type="RefSeq" id="WP_183306818.1">
    <property type="nucleotide sequence ID" value="NZ_JACIEP010000005.1"/>
</dbReference>
<dbReference type="InterPro" id="IPR052552">
    <property type="entry name" value="YeaO-like"/>
</dbReference>
<organism evidence="1 2">
    <name type="scientific">Dysgonomonas hofstadii</name>
    <dbReference type="NCBI Taxonomy" id="637886"/>
    <lineage>
        <taxon>Bacteria</taxon>
        <taxon>Pseudomonadati</taxon>
        <taxon>Bacteroidota</taxon>
        <taxon>Bacteroidia</taxon>
        <taxon>Bacteroidales</taxon>
        <taxon>Dysgonomonadaceae</taxon>
        <taxon>Dysgonomonas</taxon>
    </lineage>
</organism>
<accession>A0A840CMI7</accession>
<dbReference type="PANTHER" id="PTHR36849">
    <property type="entry name" value="CYTOPLASMIC PROTEIN-RELATED"/>
    <property type="match status" value="1"/>
</dbReference>